<reference evidence="2 3" key="1">
    <citation type="submission" date="2023-09" db="EMBL/GenBank/DDBJ databases">
        <title>Nesidiocoris tenuis whole genome shotgun sequence.</title>
        <authorList>
            <person name="Shibata T."/>
            <person name="Shimoda M."/>
            <person name="Kobayashi T."/>
            <person name="Uehara T."/>
        </authorList>
    </citation>
    <scope>NUCLEOTIDE SEQUENCE [LARGE SCALE GENOMIC DNA]</scope>
    <source>
        <strain evidence="2 3">Japan</strain>
    </source>
</reference>
<dbReference type="EMBL" id="AP028910">
    <property type="protein sequence ID" value="BES91086.1"/>
    <property type="molecule type" value="Genomic_DNA"/>
</dbReference>
<gene>
    <name evidence="2" type="ORF">NTJ_03895</name>
</gene>
<name>A0ABN7AFM9_9HEMI</name>
<feature type="compositionally biased region" description="Basic and acidic residues" evidence="1">
    <location>
        <begin position="54"/>
        <end position="64"/>
    </location>
</feature>
<feature type="compositionally biased region" description="Basic and acidic residues" evidence="1">
    <location>
        <begin position="85"/>
        <end position="94"/>
    </location>
</feature>
<sequence>MKNQMGLGPNRQPEIDPEKTRNCRVKFFFFFRWKTNKFQKNKFHDHWKKTLKPTKRERGRDHSPWKAVDYTTGETPNRTGRQGSRGREGGRLEPESPAAPPTEDDIQRAFPIRAGILSRIGYCAICWRRSGNAGS</sequence>
<protein>
    <submittedName>
        <fullName evidence="2">Uncharacterized protein</fullName>
    </submittedName>
</protein>
<evidence type="ECO:0000256" key="1">
    <source>
        <dbReference type="SAM" id="MobiDB-lite"/>
    </source>
</evidence>
<proteinExistence type="predicted"/>
<feature type="region of interest" description="Disordered" evidence="1">
    <location>
        <begin position="49"/>
        <end position="107"/>
    </location>
</feature>
<organism evidence="2 3">
    <name type="scientific">Nesidiocoris tenuis</name>
    <dbReference type="NCBI Taxonomy" id="355587"/>
    <lineage>
        <taxon>Eukaryota</taxon>
        <taxon>Metazoa</taxon>
        <taxon>Ecdysozoa</taxon>
        <taxon>Arthropoda</taxon>
        <taxon>Hexapoda</taxon>
        <taxon>Insecta</taxon>
        <taxon>Pterygota</taxon>
        <taxon>Neoptera</taxon>
        <taxon>Paraneoptera</taxon>
        <taxon>Hemiptera</taxon>
        <taxon>Heteroptera</taxon>
        <taxon>Panheteroptera</taxon>
        <taxon>Cimicomorpha</taxon>
        <taxon>Miridae</taxon>
        <taxon>Dicyphina</taxon>
        <taxon>Nesidiocoris</taxon>
    </lineage>
</organism>
<keyword evidence="3" id="KW-1185">Reference proteome</keyword>
<dbReference type="Proteomes" id="UP001307889">
    <property type="component" value="Chromosome 2"/>
</dbReference>
<accession>A0ABN7AFM9</accession>
<evidence type="ECO:0000313" key="2">
    <source>
        <dbReference type="EMBL" id="BES91086.1"/>
    </source>
</evidence>
<evidence type="ECO:0000313" key="3">
    <source>
        <dbReference type="Proteomes" id="UP001307889"/>
    </source>
</evidence>